<comment type="catalytic activity">
    <reaction evidence="5">
        <text>a 2'-deoxyadenosine in DNA + S-adenosyl-L-methionine = an N(6)-methyl-2'-deoxyadenosine in DNA + S-adenosyl-L-homocysteine + H(+)</text>
        <dbReference type="Rhea" id="RHEA:15197"/>
        <dbReference type="Rhea" id="RHEA-COMP:12418"/>
        <dbReference type="Rhea" id="RHEA-COMP:12419"/>
        <dbReference type="ChEBI" id="CHEBI:15378"/>
        <dbReference type="ChEBI" id="CHEBI:57856"/>
        <dbReference type="ChEBI" id="CHEBI:59789"/>
        <dbReference type="ChEBI" id="CHEBI:90615"/>
        <dbReference type="ChEBI" id="CHEBI:90616"/>
        <dbReference type="EC" id="2.1.1.72"/>
    </reaction>
</comment>
<dbReference type="AlphaFoldDB" id="A0A971M5T6"/>
<feature type="non-terminal residue" evidence="7">
    <location>
        <position position="1"/>
    </location>
</feature>
<dbReference type="InterPro" id="IPR029063">
    <property type="entry name" value="SAM-dependent_MTases_sf"/>
</dbReference>
<evidence type="ECO:0000259" key="6">
    <source>
        <dbReference type="Pfam" id="PF07669"/>
    </source>
</evidence>
<accession>A0A971M5T6</accession>
<dbReference type="GO" id="GO:0003676">
    <property type="term" value="F:nucleic acid binding"/>
    <property type="evidence" value="ECO:0007669"/>
    <property type="project" value="InterPro"/>
</dbReference>
<dbReference type="EMBL" id="JAAYEE010000252">
    <property type="protein sequence ID" value="NLW36430.1"/>
    <property type="molecule type" value="Genomic_DNA"/>
</dbReference>
<evidence type="ECO:0000256" key="5">
    <source>
        <dbReference type="ARBA" id="ARBA00047942"/>
    </source>
</evidence>
<keyword evidence="3" id="KW-0808">Transferase</keyword>
<evidence type="ECO:0000256" key="1">
    <source>
        <dbReference type="ARBA" id="ARBA00011900"/>
    </source>
</evidence>
<dbReference type="EC" id="2.1.1.72" evidence="1"/>
<evidence type="ECO:0000256" key="4">
    <source>
        <dbReference type="ARBA" id="ARBA00022691"/>
    </source>
</evidence>
<reference evidence="7" key="1">
    <citation type="journal article" date="2020" name="Biotechnol. Biofuels">
        <title>New insights from the biogas microbiome by comprehensive genome-resolved metagenomics of nearly 1600 species originating from multiple anaerobic digesters.</title>
        <authorList>
            <person name="Campanaro S."/>
            <person name="Treu L."/>
            <person name="Rodriguez-R L.M."/>
            <person name="Kovalovszki A."/>
            <person name="Ziels R.M."/>
            <person name="Maus I."/>
            <person name="Zhu X."/>
            <person name="Kougias P.G."/>
            <person name="Basile A."/>
            <person name="Luo G."/>
            <person name="Schluter A."/>
            <person name="Konstantinidis K.T."/>
            <person name="Angelidaki I."/>
        </authorList>
    </citation>
    <scope>NUCLEOTIDE SEQUENCE</scope>
    <source>
        <strain evidence="7">AS06rmzACSIP_7</strain>
    </source>
</reference>
<gene>
    <name evidence="7" type="ORF">GXY80_13295</name>
</gene>
<keyword evidence="4" id="KW-0949">S-adenosyl-L-methionine</keyword>
<dbReference type="InterPro" id="IPR050953">
    <property type="entry name" value="N4_N6_ade-DNA_methylase"/>
</dbReference>
<organism evidence="7 8">
    <name type="scientific">Syntrophorhabdus aromaticivorans</name>
    <dbReference type="NCBI Taxonomy" id="328301"/>
    <lineage>
        <taxon>Bacteria</taxon>
        <taxon>Pseudomonadati</taxon>
        <taxon>Thermodesulfobacteriota</taxon>
        <taxon>Syntrophorhabdia</taxon>
        <taxon>Syntrophorhabdales</taxon>
        <taxon>Syntrophorhabdaceae</taxon>
        <taxon>Syntrophorhabdus</taxon>
    </lineage>
</organism>
<dbReference type="InterPro" id="IPR011639">
    <property type="entry name" value="MethylTrfase_TaqI-like_dom"/>
</dbReference>
<dbReference type="Pfam" id="PF07669">
    <property type="entry name" value="Eco57I"/>
    <property type="match status" value="1"/>
</dbReference>
<dbReference type="Gene3D" id="3.40.50.150">
    <property type="entry name" value="Vaccinia Virus protein VP39"/>
    <property type="match status" value="1"/>
</dbReference>
<evidence type="ECO:0000256" key="3">
    <source>
        <dbReference type="ARBA" id="ARBA00022679"/>
    </source>
</evidence>
<keyword evidence="2 7" id="KW-0489">Methyltransferase</keyword>
<dbReference type="PRINTS" id="PR00507">
    <property type="entry name" value="N12N6MTFRASE"/>
</dbReference>
<dbReference type="PANTHER" id="PTHR33841">
    <property type="entry name" value="DNA METHYLTRANSFERASE YEEA-RELATED"/>
    <property type="match status" value="1"/>
</dbReference>
<dbReference type="GO" id="GO:0009007">
    <property type="term" value="F:site-specific DNA-methyltransferase (adenine-specific) activity"/>
    <property type="evidence" value="ECO:0007669"/>
    <property type="project" value="UniProtKB-EC"/>
</dbReference>
<feature type="domain" description="Type II methyltransferase M.TaqI-like" evidence="6">
    <location>
        <begin position="39"/>
        <end position="134"/>
    </location>
</feature>
<dbReference type="SUPFAM" id="SSF53335">
    <property type="entry name" value="S-adenosyl-L-methionine-dependent methyltransferases"/>
    <property type="match status" value="1"/>
</dbReference>
<name>A0A971M5T6_9BACT</name>
<dbReference type="GO" id="GO:0006304">
    <property type="term" value="P:DNA modification"/>
    <property type="evidence" value="ECO:0007669"/>
    <property type="project" value="InterPro"/>
</dbReference>
<evidence type="ECO:0000313" key="7">
    <source>
        <dbReference type="EMBL" id="NLW36430.1"/>
    </source>
</evidence>
<reference evidence="7" key="2">
    <citation type="submission" date="2020-01" db="EMBL/GenBank/DDBJ databases">
        <authorList>
            <person name="Campanaro S."/>
        </authorList>
    </citation>
    <scope>NUCLEOTIDE SEQUENCE</scope>
    <source>
        <strain evidence="7">AS06rmzACSIP_7</strain>
    </source>
</reference>
<dbReference type="GO" id="GO:0032259">
    <property type="term" value="P:methylation"/>
    <property type="evidence" value="ECO:0007669"/>
    <property type="project" value="UniProtKB-KW"/>
</dbReference>
<dbReference type="PROSITE" id="PS00092">
    <property type="entry name" value="N6_MTASE"/>
    <property type="match status" value="1"/>
</dbReference>
<dbReference type="PANTHER" id="PTHR33841:SF1">
    <property type="entry name" value="DNA METHYLTRANSFERASE A"/>
    <property type="match status" value="1"/>
</dbReference>
<evidence type="ECO:0000256" key="2">
    <source>
        <dbReference type="ARBA" id="ARBA00022603"/>
    </source>
</evidence>
<evidence type="ECO:0000313" key="8">
    <source>
        <dbReference type="Proteomes" id="UP000777265"/>
    </source>
</evidence>
<dbReference type="InterPro" id="IPR002052">
    <property type="entry name" value="DNA_methylase_N6_adenine_CS"/>
</dbReference>
<dbReference type="Proteomes" id="UP000777265">
    <property type="component" value="Unassembled WGS sequence"/>
</dbReference>
<protein>
    <recommendedName>
        <fullName evidence="1">site-specific DNA-methyltransferase (adenine-specific)</fullName>
        <ecNumber evidence="1">2.1.1.72</ecNumber>
    </recommendedName>
</protein>
<proteinExistence type="predicted"/>
<sequence length="435" mass="50560">GKVTHQDKQELRNRLKDLASELDRYLAGEYGVTVKKQKEFDAWKASHQPFHWFVEFYGIMSKGGFDVIIGNPPYVEYSKVKKNYTVLGYTTESCGNLYAFLSERSLGLLEKEGSFGFIVPISLVCTQRMEILQNAIADLSQSVWLSNYAERPSKLFVGAEVLLTIILARTGYNNADFFTTRFMKWASEERHNLFKRIEYQQIQNKFKSYIISKQCEAIESQITAKLLGQASQLGHYLQSNSKYPVYYRIGGGRYWKIFTNFQPRFSLNGQDSVSSRENYLHFETAELRDVIVTLLSSSLFYWYFIITTNCRDLNPSDLRNFPFKIDSMSFKHISMLLRLCRVLMEDYKSKSLLKEKTSTLTGAIKYQEFYPRLSKPVINEIDKILAQHYGFTDEELDFIINYDIKYRMGQGIDENELSNNRVETMEETDLCTSPA</sequence>
<comment type="caution">
    <text evidence="7">The sequence shown here is derived from an EMBL/GenBank/DDBJ whole genome shotgun (WGS) entry which is preliminary data.</text>
</comment>